<dbReference type="AlphaFoldDB" id="A0A9W9Z0S8"/>
<protein>
    <submittedName>
        <fullName evidence="2">Uncharacterized protein</fullName>
    </submittedName>
</protein>
<keyword evidence="3" id="KW-1185">Reference proteome</keyword>
<sequence>MILHAIYSTFIFLLVVIIIVLVFLLWRRRSNQGPGNNTGSCYQHQKDKGVQDQETPLQNIAAYTNTSDCLILRDGSLPFYSRLDQQTHSTETVKPSRNTCHLIQRHNYATGKLDGSTLT</sequence>
<proteinExistence type="predicted"/>
<evidence type="ECO:0000313" key="2">
    <source>
        <dbReference type="EMBL" id="KAJ7371588.1"/>
    </source>
</evidence>
<reference evidence="2" key="1">
    <citation type="submission" date="2023-01" db="EMBL/GenBank/DDBJ databases">
        <title>Genome assembly of the deep-sea coral Lophelia pertusa.</title>
        <authorList>
            <person name="Herrera S."/>
            <person name="Cordes E."/>
        </authorList>
    </citation>
    <scope>NUCLEOTIDE SEQUENCE</scope>
    <source>
        <strain evidence="2">USNM1676648</strain>
        <tissue evidence="2">Polyp</tissue>
    </source>
</reference>
<keyword evidence="1" id="KW-1133">Transmembrane helix</keyword>
<dbReference type="EMBL" id="MU826844">
    <property type="protein sequence ID" value="KAJ7371588.1"/>
    <property type="molecule type" value="Genomic_DNA"/>
</dbReference>
<comment type="caution">
    <text evidence="2">The sequence shown here is derived from an EMBL/GenBank/DDBJ whole genome shotgun (WGS) entry which is preliminary data.</text>
</comment>
<keyword evidence="1" id="KW-0472">Membrane</keyword>
<evidence type="ECO:0000256" key="1">
    <source>
        <dbReference type="SAM" id="Phobius"/>
    </source>
</evidence>
<name>A0A9W9Z0S8_9CNID</name>
<organism evidence="2 3">
    <name type="scientific">Desmophyllum pertusum</name>
    <dbReference type="NCBI Taxonomy" id="174260"/>
    <lineage>
        <taxon>Eukaryota</taxon>
        <taxon>Metazoa</taxon>
        <taxon>Cnidaria</taxon>
        <taxon>Anthozoa</taxon>
        <taxon>Hexacorallia</taxon>
        <taxon>Scleractinia</taxon>
        <taxon>Caryophylliina</taxon>
        <taxon>Caryophylliidae</taxon>
        <taxon>Desmophyllum</taxon>
    </lineage>
</organism>
<dbReference type="Proteomes" id="UP001163046">
    <property type="component" value="Unassembled WGS sequence"/>
</dbReference>
<gene>
    <name evidence="2" type="ORF">OS493_024264</name>
</gene>
<evidence type="ECO:0000313" key="3">
    <source>
        <dbReference type="Proteomes" id="UP001163046"/>
    </source>
</evidence>
<keyword evidence="1" id="KW-0812">Transmembrane</keyword>
<accession>A0A9W9Z0S8</accession>
<feature type="transmembrane region" description="Helical" evidence="1">
    <location>
        <begin position="6"/>
        <end position="26"/>
    </location>
</feature>